<gene>
    <name evidence="1" type="ORF">GEV47_01180</name>
</gene>
<evidence type="ECO:0008006" key="3">
    <source>
        <dbReference type="Google" id="ProtNLM"/>
    </source>
</evidence>
<dbReference type="RefSeq" id="WP_153232897.1">
    <property type="nucleotide sequence ID" value="NZ_WINI01000001.1"/>
</dbReference>
<organism evidence="1 2">
    <name type="scientific">Glaciimonas soli</name>
    <dbReference type="NCBI Taxonomy" id="2590999"/>
    <lineage>
        <taxon>Bacteria</taxon>
        <taxon>Pseudomonadati</taxon>
        <taxon>Pseudomonadota</taxon>
        <taxon>Betaproteobacteria</taxon>
        <taxon>Burkholderiales</taxon>
        <taxon>Oxalobacteraceae</taxon>
        <taxon>Glaciimonas</taxon>
    </lineage>
</organism>
<dbReference type="AlphaFoldDB" id="A0A843YHT4"/>
<comment type="caution">
    <text evidence="1">The sequence shown here is derived from an EMBL/GenBank/DDBJ whole genome shotgun (WGS) entry which is preliminary data.</text>
</comment>
<keyword evidence="2" id="KW-1185">Reference proteome</keyword>
<sequence length="158" mass="17392">MVGLLCAGSSLHAQVTAPTSTNTTNSDYWELMLSPYAYHFDYSPEHKNVYLVGLEKHRSDQWFAGGVLFSNSFGQATGAAYAGYEWDKLFGVSSLYAKLAGGIMYGYVGQYKNKVPLNYNGWSPIVVPAVGWSFTQKDAAQVTLLGNAGLLFSYNRKF</sequence>
<proteinExistence type="predicted"/>
<evidence type="ECO:0000313" key="1">
    <source>
        <dbReference type="EMBL" id="MQQ99298.1"/>
    </source>
</evidence>
<dbReference type="EMBL" id="WINI01000001">
    <property type="protein sequence ID" value="MQQ99298.1"/>
    <property type="molecule type" value="Genomic_DNA"/>
</dbReference>
<dbReference type="OrthoDB" id="8561992at2"/>
<protein>
    <recommendedName>
        <fullName evidence="3">Sn-glycerol-3-phosphate transporter</fullName>
    </recommendedName>
</protein>
<dbReference type="Proteomes" id="UP000451565">
    <property type="component" value="Unassembled WGS sequence"/>
</dbReference>
<reference evidence="1 2" key="1">
    <citation type="submission" date="2019-10" db="EMBL/GenBank/DDBJ databases">
        <title>Glaciimonas soli sp. nov., a psychrophilic bacterium isolated from the forest soil of a high elevation mountain in Taiwan.</title>
        <authorList>
            <person name="Wang L.-T."/>
            <person name="Shieh W.Y."/>
        </authorList>
    </citation>
    <scope>NUCLEOTIDE SEQUENCE [LARGE SCALE GENOMIC DNA]</scope>
    <source>
        <strain evidence="1 2">GS1</strain>
    </source>
</reference>
<accession>A0A843YHT4</accession>
<evidence type="ECO:0000313" key="2">
    <source>
        <dbReference type="Proteomes" id="UP000451565"/>
    </source>
</evidence>
<name>A0A843YHT4_9BURK</name>